<evidence type="ECO:0000313" key="7">
    <source>
        <dbReference type="Proteomes" id="UP001153678"/>
    </source>
</evidence>
<dbReference type="PROSITE" id="PS01195">
    <property type="entry name" value="PEPT_TRNA_HYDROL_1"/>
    <property type="match status" value="1"/>
</dbReference>
<dbReference type="FunFam" id="3.40.50.1470:FF:000001">
    <property type="entry name" value="Peptidyl-tRNA hydrolase"/>
    <property type="match status" value="1"/>
</dbReference>
<dbReference type="EMBL" id="CAMKVN010010361">
    <property type="protein sequence ID" value="CAI2194040.1"/>
    <property type="molecule type" value="Genomic_DNA"/>
</dbReference>
<dbReference type="InterPro" id="IPR001328">
    <property type="entry name" value="Pept_tRNA_hydro"/>
</dbReference>
<dbReference type="AlphaFoldDB" id="A0A9W4T6M7"/>
<evidence type="ECO:0000256" key="3">
    <source>
        <dbReference type="ARBA" id="ARBA00022801"/>
    </source>
</evidence>
<evidence type="ECO:0000256" key="2">
    <source>
        <dbReference type="ARBA" id="ARBA00022555"/>
    </source>
</evidence>
<dbReference type="Pfam" id="PF01195">
    <property type="entry name" value="Pept_tRNA_hydro"/>
    <property type="match status" value="1"/>
</dbReference>
<keyword evidence="4" id="KW-0694">RNA-binding</keyword>
<protein>
    <recommendedName>
        <fullName evidence="1">peptidyl-tRNA hydrolase</fullName>
        <ecNumber evidence="1">3.1.1.29</ecNumber>
    </recommendedName>
</protein>
<keyword evidence="3" id="KW-0378">Hydrolase</keyword>
<sequence>MVGKLIVGLGNPGAEYQGTRHNLGFQVIDGLATKLNIELKKEKFKGLYTTHTYLNQRIILLKPLTYMNNSGECVREFINYFQIASENILVIYDDLTLPLGSFRYREQGSSGGHNGIKNIIECLGTPRFKRLKVGIGSCSEIL</sequence>
<evidence type="ECO:0000256" key="4">
    <source>
        <dbReference type="ARBA" id="ARBA00022884"/>
    </source>
</evidence>
<dbReference type="SUPFAM" id="SSF53178">
    <property type="entry name" value="Peptidyl-tRNA hydrolase-like"/>
    <property type="match status" value="1"/>
</dbReference>
<dbReference type="CDD" id="cd00462">
    <property type="entry name" value="PTH"/>
    <property type="match status" value="1"/>
</dbReference>
<dbReference type="Gene3D" id="3.40.50.1470">
    <property type="entry name" value="Peptidyl-tRNA hydrolase"/>
    <property type="match status" value="1"/>
</dbReference>
<dbReference type="Proteomes" id="UP001153678">
    <property type="component" value="Unassembled WGS sequence"/>
</dbReference>
<organism evidence="6 7">
    <name type="scientific">Funneliformis geosporum</name>
    <dbReference type="NCBI Taxonomy" id="1117311"/>
    <lineage>
        <taxon>Eukaryota</taxon>
        <taxon>Fungi</taxon>
        <taxon>Fungi incertae sedis</taxon>
        <taxon>Mucoromycota</taxon>
        <taxon>Glomeromycotina</taxon>
        <taxon>Glomeromycetes</taxon>
        <taxon>Glomerales</taxon>
        <taxon>Glomeraceae</taxon>
        <taxon>Funneliformis</taxon>
    </lineage>
</organism>
<dbReference type="PANTHER" id="PTHR17224">
    <property type="entry name" value="PEPTIDYL-TRNA HYDROLASE"/>
    <property type="match status" value="1"/>
</dbReference>
<comment type="caution">
    <text evidence="6">The sequence shown here is derived from an EMBL/GenBank/DDBJ whole genome shotgun (WGS) entry which is preliminary data.</text>
</comment>
<keyword evidence="2" id="KW-0820">tRNA-binding</keyword>
<evidence type="ECO:0000256" key="5">
    <source>
        <dbReference type="ARBA" id="ARBA00038063"/>
    </source>
</evidence>
<name>A0A9W4T6M7_9GLOM</name>
<dbReference type="InterPro" id="IPR036416">
    <property type="entry name" value="Pept_tRNA_hydro_sf"/>
</dbReference>
<dbReference type="PROSITE" id="PS01196">
    <property type="entry name" value="PEPT_TRNA_HYDROL_2"/>
    <property type="match status" value="1"/>
</dbReference>
<dbReference type="GO" id="GO:0004045">
    <property type="term" value="F:peptidyl-tRNA hydrolase activity"/>
    <property type="evidence" value="ECO:0007669"/>
    <property type="project" value="UniProtKB-EC"/>
</dbReference>
<dbReference type="GO" id="GO:0000049">
    <property type="term" value="F:tRNA binding"/>
    <property type="evidence" value="ECO:0007669"/>
    <property type="project" value="UniProtKB-KW"/>
</dbReference>
<dbReference type="OrthoDB" id="1711136at2759"/>
<gene>
    <name evidence="6" type="ORF">FWILDA_LOCUS16377</name>
</gene>
<evidence type="ECO:0000313" key="6">
    <source>
        <dbReference type="EMBL" id="CAI2194040.1"/>
    </source>
</evidence>
<dbReference type="NCBIfam" id="TIGR00447">
    <property type="entry name" value="pth"/>
    <property type="match status" value="1"/>
</dbReference>
<keyword evidence="7" id="KW-1185">Reference proteome</keyword>
<dbReference type="InterPro" id="IPR018171">
    <property type="entry name" value="Pept_tRNA_hydro_CS"/>
</dbReference>
<accession>A0A9W4T6M7</accession>
<comment type="similarity">
    <text evidence="5">Belongs to the PTH family.</text>
</comment>
<evidence type="ECO:0000256" key="1">
    <source>
        <dbReference type="ARBA" id="ARBA00013260"/>
    </source>
</evidence>
<reference evidence="6" key="1">
    <citation type="submission" date="2022-08" db="EMBL/GenBank/DDBJ databases">
        <authorList>
            <person name="Kallberg Y."/>
            <person name="Tangrot J."/>
            <person name="Rosling A."/>
        </authorList>
    </citation>
    <scope>NUCLEOTIDE SEQUENCE</scope>
    <source>
        <strain evidence="6">Wild A</strain>
    </source>
</reference>
<dbReference type="EC" id="3.1.1.29" evidence="1"/>
<proteinExistence type="inferred from homology"/>
<dbReference type="PANTHER" id="PTHR17224:SF1">
    <property type="entry name" value="PEPTIDYL-TRNA HYDROLASE"/>
    <property type="match status" value="1"/>
</dbReference>